<evidence type="ECO:0000259" key="2">
    <source>
        <dbReference type="Pfam" id="PF13400"/>
    </source>
</evidence>
<evidence type="ECO:0000313" key="4">
    <source>
        <dbReference type="Proteomes" id="UP000067689"/>
    </source>
</evidence>
<keyword evidence="1" id="KW-1133">Transmembrane helix</keyword>
<keyword evidence="1" id="KW-0472">Membrane</keyword>
<dbReference type="PATRIC" id="fig|2041.4.peg.2810"/>
<dbReference type="Pfam" id="PF13400">
    <property type="entry name" value="Tad"/>
    <property type="match status" value="1"/>
</dbReference>
<reference evidence="3 4" key="1">
    <citation type="journal article" date="1991" name="Int. J. Syst. Bacteriol.">
        <title>Description of the erythromycin-producing bacterium Arthrobacter sp. strain NRRL B-3381 as Aeromicrobium erythreum gen. nov., sp. nov.</title>
        <authorList>
            <person name="Miller E.S."/>
            <person name="Woese C.R."/>
            <person name="Brenner S."/>
        </authorList>
    </citation>
    <scope>NUCLEOTIDE SEQUENCE [LARGE SCALE GENOMIC DNA]</scope>
    <source>
        <strain evidence="3 4">AR18</strain>
    </source>
</reference>
<feature type="domain" description="Putative Flp pilus-assembly TadG-like N-terminal" evidence="2">
    <location>
        <begin position="25"/>
        <end position="71"/>
    </location>
</feature>
<feature type="transmembrane region" description="Helical" evidence="1">
    <location>
        <begin position="25"/>
        <end position="46"/>
    </location>
</feature>
<evidence type="ECO:0000313" key="3">
    <source>
        <dbReference type="EMBL" id="ALX05632.1"/>
    </source>
</evidence>
<dbReference type="AlphaFoldDB" id="A0A0U4AZ95"/>
<dbReference type="InterPro" id="IPR028087">
    <property type="entry name" value="Tad_N"/>
</dbReference>
<accession>A0A0U4AZ95</accession>
<proteinExistence type="predicted"/>
<dbReference type="STRING" id="2041.AERYTH_13465"/>
<dbReference type="OrthoDB" id="3780094at2"/>
<keyword evidence="4" id="KW-1185">Reference proteome</keyword>
<protein>
    <recommendedName>
        <fullName evidence="2">Putative Flp pilus-assembly TadG-like N-terminal domain-containing protein</fullName>
    </recommendedName>
</protein>
<name>A0A0U4AZ95_9ACTN</name>
<sequence length="525" mass="53252">MTGRWARLALRGDDRRPSRRRDERGSILPLTILTMTILLGFTAFAADLGLQRVAVRDMQSVADVVALDAARKLPTCDATTLTTAANASLARQNRRIGRTSPLVVTPGHLDTTTKTFVAGAANGVCDAVKVESSTTVDFAFAPVIGRSSGSAARSAVGARAQPAVCFSAGTKSLVLNSSQSALSPLLDRILRVNLGLVGYSGLVDLKTLSVRLGDVAAELGIGTTQQLATATVTLRQLMVATATVLQRQGSTAQATLLNTLSGQVGALNVNLGRFLSVGTGGESGLDAQLNALDLIGTAAVSAAVANGKNAVAIGTDLGVPLDLVTANTQLTIIEPPVIACGGVGAQARTAQVRLDVRTGVSVLGIAGIGNISLGVQVGKGTATLTSVTCASSGVQASTTVRGDTSLATLSGPGGTGSATVTPLSLLGIPLAGVVRITGTVGAKSTTQQFPYPPAPDLTQIYGGGERIILSSVDSTTNSVLDGINKLTGTLDLLVQPLLKMLGIQLGIMEVRMLGTPSCSATRLAG</sequence>
<dbReference type="RefSeq" id="WP_067859717.1">
    <property type="nucleotide sequence ID" value="NZ_CP011502.1"/>
</dbReference>
<dbReference type="EMBL" id="CP011502">
    <property type="protein sequence ID" value="ALX05632.1"/>
    <property type="molecule type" value="Genomic_DNA"/>
</dbReference>
<keyword evidence="1" id="KW-0812">Transmembrane</keyword>
<dbReference type="KEGG" id="aer:AERYTH_13465"/>
<dbReference type="Proteomes" id="UP000067689">
    <property type="component" value="Chromosome"/>
</dbReference>
<organism evidence="3 4">
    <name type="scientific">Aeromicrobium erythreum</name>
    <dbReference type="NCBI Taxonomy" id="2041"/>
    <lineage>
        <taxon>Bacteria</taxon>
        <taxon>Bacillati</taxon>
        <taxon>Actinomycetota</taxon>
        <taxon>Actinomycetes</taxon>
        <taxon>Propionibacteriales</taxon>
        <taxon>Nocardioidaceae</taxon>
        <taxon>Aeromicrobium</taxon>
    </lineage>
</organism>
<gene>
    <name evidence="3" type="ORF">AERYTH_13465</name>
</gene>
<evidence type="ECO:0000256" key="1">
    <source>
        <dbReference type="SAM" id="Phobius"/>
    </source>
</evidence>